<evidence type="ECO:0000256" key="1">
    <source>
        <dbReference type="SAM" id="Phobius"/>
    </source>
</evidence>
<keyword evidence="1" id="KW-0812">Transmembrane</keyword>
<protein>
    <submittedName>
        <fullName evidence="2">ABC transporter</fullName>
    </submittedName>
</protein>
<name>A0A9W6WCM2_9ACTN</name>
<reference evidence="2" key="1">
    <citation type="submission" date="2023-03" db="EMBL/GenBank/DDBJ databases">
        <title>Actinorhabdospora filicis NBRC 111898.</title>
        <authorList>
            <person name="Ichikawa N."/>
            <person name="Sato H."/>
            <person name="Tonouchi N."/>
        </authorList>
    </citation>
    <scope>NUCLEOTIDE SEQUENCE</scope>
    <source>
        <strain evidence="2">NBRC 111898</strain>
    </source>
</reference>
<dbReference type="RefSeq" id="WP_285665978.1">
    <property type="nucleotide sequence ID" value="NZ_BSTX01000004.1"/>
</dbReference>
<comment type="caution">
    <text evidence="2">The sequence shown here is derived from an EMBL/GenBank/DDBJ whole genome shotgun (WGS) entry which is preliminary data.</text>
</comment>
<dbReference type="PANTHER" id="PTHR37305:SF1">
    <property type="entry name" value="MEMBRANE PROTEIN"/>
    <property type="match status" value="1"/>
</dbReference>
<feature type="transmembrane region" description="Helical" evidence="1">
    <location>
        <begin position="121"/>
        <end position="146"/>
    </location>
</feature>
<feature type="transmembrane region" description="Helical" evidence="1">
    <location>
        <begin position="34"/>
        <end position="56"/>
    </location>
</feature>
<evidence type="ECO:0000313" key="2">
    <source>
        <dbReference type="EMBL" id="GLZ80736.1"/>
    </source>
</evidence>
<feature type="transmembrane region" description="Helical" evidence="1">
    <location>
        <begin position="194"/>
        <end position="215"/>
    </location>
</feature>
<feature type="transmembrane region" description="Helical" evidence="1">
    <location>
        <begin position="166"/>
        <end position="187"/>
    </location>
</feature>
<dbReference type="AlphaFoldDB" id="A0A9W6WCM2"/>
<evidence type="ECO:0000313" key="3">
    <source>
        <dbReference type="Proteomes" id="UP001165079"/>
    </source>
</evidence>
<proteinExistence type="predicted"/>
<feature type="transmembrane region" description="Helical" evidence="1">
    <location>
        <begin position="76"/>
        <end position="100"/>
    </location>
</feature>
<gene>
    <name evidence="2" type="ORF">Afil01_55430</name>
</gene>
<organism evidence="2 3">
    <name type="scientific">Actinorhabdospora filicis</name>
    <dbReference type="NCBI Taxonomy" id="1785913"/>
    <lineage>
        <taxon>Bacteria</taxon>
        <taxon>Bacillati</taxon>
        <taxon>Actinomycetota</taxon>
        <taxon>Actinomycetes</taxon>
        <taxon>Micromonosporales</taxon>
        <taxon>Micromonosporaceae</taxon>
        <taxon>Actinorhabdospora</taxon>
    </lineage>
</organism>
<keyword evidence="1" id="KW-0472">Membrane</keyword>
<dbReference type="EMBL" id="BSTX01000004">
    <property type="protein sequence ID" value="GLZ80736.1"/>
    <property type="molecule type" value="Genomic_DNA"/>
</dbReference>
<keyword evidence="3" id="KW-1185">Reference proteome</keyword>
<dbReference type="Proteomes" id="UP001165079">
    <property type="component" value="Unassembled WGS sequence"/>
</dbReference>
<sequence>MSAMTVAVPRGRRGGLGGTVASEWLKLRSVRSTWAFAAALVGALALGGIAAFFMVADYDSKSAAEQAAFESADPSALIVPIAQFCLAALGAIAVTGEYATGMIRTSLTAVPGRGRIFGAKVAVVGLTAAVLGVAMSFAGYLLGIMAAGDRTGAIAVPDFAEAGPRIWANALSIFVMGLLGLGLGTVLRSTAGALVTISALMFVAPIAAQFLPASIGPKVMSSLTMQLPAQIAGEPGSFYGQGAAVLVLALYAIVPLIAGGLLLKRRDA</sequence>
<feature type="transmembrane region" description="Helical" evidence="1">
    <location>
        <begin position="243"/>
        <end position="263"/>
    </location>
</feature>
<dbReference type="PANTHER" id="PTHR37305">
    <property type="entry name" value="INTEGRAL MEMBRANE PROTEIN-RELATED"/>
    <property type="match status" value="1"/>
</dbReference>
<accession>A0A9W6WCM2</accession>
<keyword evidence="1" id="KW-1133">Transmembrane helix</keyword>